<organism evidence="1 2">
    <name type="scientific">Clostridium polyendosporum</name>
    <dbReference type="NCBI Taxonomy" id="69208"/>
    <lineage>
        <taxon>Bacteria</taxon>
        <taxon>Bacillati</taxon>
        <taxon>Bacillota</taxon>
        <taxon>Clostridia</taxon>
        <taxon>Eubacteriales</taxon>
        <taxon>Clostridiaceae</taxon>
        <taxon>Clostridium</taxon>
    </lineage>
</organism>
<name>A0A919S191_9CLOT</name>
<accession>A0A919S191</accession>
<reference evidence="1" key="1">
    <citation type="submission" date="2021-03" db="EMBL/GenBank/DDBJ databases">
        <title>Taxonomic study of Clostridium polyendosporum from meadow-gley soil under rice.</title>
        <authorList>
            <person name="Kobayashi H."/>
            <person name="Tanizawa Y."/>
            <person name="Yagura M."/>
        </authorList>
    </citation>
    <scope>NUCLEOTIDE SEQUENCE</scope>
    <source>
        <strain evidence="1">JCM 30710</strain>
    </source>
</reference>
<evidence type="ECO:0000313" key="1">
    <source>
        <dbReference type="EMBL" id="GIM29305.1"/>
    </source>
</evidence>
<dbReference type="Proteomes" id="UP000679179">
    <property type="component" value="Unassembled WGS sequence"/>
</dbReference>
<dbReference type="AlphaFoldDB" id="A0A919S191"/>
<evidence type="ECO:0000313" key="2">
    <source>
        <dbReference type="Proteomes" id="UP000679179"/>
    </source>
</evidence>
<sequence>MDDIKAEVKLNEKLAHLTEQEVNTLMNRYYNNNKAKDLVEEYKIDINPSKLYTLFPPTVCDEKLCPYCANPLLIKRPSKSSYSFNTNNAYCINCGHEDSMFCNCTHCQEKKRIAELKKEEEQKKIAQRKRVLINETYNLNKYKPVKINELTLRDKVYLGALLRIALTEDMKKIKPLEYVERTLAPTLGYTKEILRALIYKNIILVSPDSKIEAFPDSSDEIEFPHVYYINKVSYVLNIDFEENYEKELAILINPSEINEEDKNEALKIWQDISLEECLEYLNYQMDKVKFEFNAGEKTIAIFKDLLQNFSVCQIYGIIYRSIANATKYYQETDISRKQAANSVVGNCQRYGERAIIEKWQLSKYNRVHECPQSMISEFFFNRITKIGELGFEMPPIIL</sequence>
<gene>
    <name evidence="1" type="ORF">CPJCM30710_19710</name>
</gene>
<proteinExistence type="predicted"/>
<dbReference type="RefSeq" id="WP_212904004.1">
    <property type="nucleotide sequence ID" value="NZ_BOPZ01000015.1"/>
</dbReference>
<comment type="caution">
    <text evidence="1">The sequence shown here is derived from an EMBL/GenBank/DDBJ whole genome shotgun (WGS) entry which is preliminary data.</text>
</comment>
<dbReference type="EMBL" id="BOPZ01000015">
    <property type="protein sequence ID" value="GIM29305.1"/>
    <property type="molecule type" value="Genomic_DNA"/>
</dbReference>
<keyword evidence="2" id="KW-1185">Reference proteome</keyword>
<protein>
    <submittedName>
        <fullName evidence="1">Uncharacterized protein</fullName>
    </submittedName>
</protein>